<reference evidence="1 2" key="1">
    <citation type="submission" date="2020-08" db="EMBL/GenBank/DDBJ databases">
        <title>Sequencing the genomes of 1000 actinobacteria strains.</title>
        <authorList>
            <person name="Klenk H.-P."/>
        </authorList>
    </citation>
    <scope>NUCLEOTIDE SEQUENCE [LARGE SCALE GENOMIC DNA]</scope>
    <source>
        <strain evidence="1 2">DSM 45362</strain>
    </source>
</reference>
<dbReference type="EMBL" id="JACHMN010000002">
    <property type="protein sequence ID" value="MBB5869724.1"/>
    <property type="molecule type" value="Genomic_DNA"/>
</dbReference>
<gene>
    <name evidence="1" type="ORF">F4553_003103</name>
</gene>
<dbReference type="Proteomes" id="UP000587527">
    <property type="component" value="Unassembled WGS sequence"/>
</dbReference>
<organism evidence="1 2">
    <name type="scientific">Allocatelliglobosispora scoriae</name>
    <dbReference type="NCBI Taxonomy" id="643052"/>
    <lineage>
        <taxon>Bacteria</taxon>
        <taxon>Bacillati</taxon>
        <taxon>Actinomycetota</taxon>
        <taxon>Actinomycetes</taxon>
        <taxon>Micromonosporales</taxon>
        <taxon>Micromonosporaceae</taxon>
        <taxon>Allocatelliglobosispora</taxon>
    </lineage>
</organism>
<comment type="caution">
    <text evidence="1">The sequence shown here is derived from an EMBL/GenBank/DDBJ whole genome shotgun (WGS) entry which is preliminary data.</text>
</comment>
<dbReference type="RefSeq" id="WP_184836544.1">
    <property type="nucleotide sequence ID" value="NZ_JACHMN010000002.1"/>
</dbReference>
<evidence type="ECO:0000313" key="2">
    <source>
        <dbReference type="Proteomes" id="UP000587527"/>
    </source>
</evidence>
<proteinExistence type="predicted"/>
<name>A0A841BN79_9ACTN</name>
<accession>A0A841BN79</accession>
<protein>
    <submittedName>
        <fullName evidence="1">Uncharacterized protein</fullName>
    </submittedName>
</protein>
<evidence type="ECO:0000313" key="1">
    <source>
        <dbReference type="EMBL" id="MBB5869724.1"/>
    </source>
</evidence>
<sequence>MAQYFDLVIRCPACIADGKDGKVPAPWYHHSCGGGLQIGDDANYRCKRCNVSSHVQNWRYACEAHESDFRPTSSAHLANAVSTAGQITSIAGRQWLLTFLQNLGDW</sequence>
<keyword evidence="2" id="KW-1185">Reference proteome</keyword>
<dbReference type="AlphaFoldDB" id="A0A841BN79"/>